<evidence type="ECO:0000313" key="3">
    <source>
        <dbReference type="EMBL" id="GAA5439268.1"/>
    </source>
</evidence>
<dbReference type="InterPro" id="IPR008258">
    <property type="entry name" value="Transglycosylase_SLT_dom_1"/>
</dbReference>
<keyword evidence="4" id="KW-1185">Reference proteome</keyword>
<evidence type="ECO:0000313" key="4">
    <source>
        <dbReference type="Proteomes" id="UP001423409"/>
    </source>
</evidence>
<proteinExistence type="predicted"/>
<gene>
    <name evidence="3" type="ORF">Dcae01_00767</name>
</gene>
<name>A0ABP9UAN1_9DEIO</name>
<reference evidence="3 4" key="1">
    <citation type="submission" date="2024-02" db="EMBL/GenBank/DDBJ databases">
        <title>Deinococcus caeni NBRC 101312.</title>
        <authorList>
            <person name="Ichikawa N."/>
            <person name="Katano-Makiyama Y."/>
            <person name="Hidaka K."/>
        </authorList>
    </citation>
    <scope>NUCLEOTIDE SEQUENCE [LARGE SCALE GENOMIC DNA]</scope>
    <source>
        <strain evidence="3 4">NBRC 101312</strain>
    </source>
</reference>
<dbReference type="SUPFAM" id="SSF53955">
    <property type="entry name" value="Lysozyme-like"/>
    <property type="match status" value="1"/>
</dbReference>
<dbReference type="Pfam" id="PF01464">
    <property type="entry name" value="SLT"/>
    <property type="match status" value="1"/>
</dbReference>
<feature type="compositionally biased region" description="Low complexity" evidence="1">
    <location>
        <begin position="44"/>
        <end position="64"/>
    </location>
</feature>
<dbReference type="Gene3D" id="1.10.530.10">
    <property type="match status" value="1"/>
</dbReference>
<feature type="domain" description="Transglycosylase SLT" evidence="2">
    <location>
        <begin position="115"/>
        <end position="206"/>
    </location>
</feature>
<sequence length="252" mass="26745">MVWLERKTVKSDVDKGQQIRVAAAGGALLVSAVLAQRIVTQRSAPVATTPQPAGPAAPSTGTPAVPRPAGSAPSLIDRCEAAILREVPARRLSPVATRTLAIQLVTVCAEEGYPLDLAFGHAYAESSLQLTAVNPSSKATGPLQVTPIAAQQVGAAWPMTTPAAQIRAGLRYMKWLRSAYPACRSSVRETLRHYGMGPGNWQKYKRGELTCSTPLSVARAELGCQGARPYSATVLAIAQRHPELKTTAWWGS</sequence>
<dbReference type="InterPro" id="IPR023346">
    <property type="entry name" value="Lysozyme-like_dom_sf"/>
</dbReference>
<feature type="region of interest" description="Disordered" evidence="1">
    <location>
        <begin position="44"/>
        <end position="72"/>
    </location>
</feature>
<comment type="caution">
    <text evidence="3">The sequence shown here is derived from an EMBL/GenBank/DDBJ whole genome shotgun (WGS) entry which is preliminary data.</text>
</comment>
<dbReference type="EMBL" id="BAABQU010000007">
    <property type="protein sequence ID" value="GAA5439268.1"/>
    <property type="molecule type" value="Genomic_DNA"/>
</dbReference>
<evidence type="ECO:0000259" key="2">
    <source>
        <dbReference type="Pfam" id="PF01464"/>
    </source>
</evidence>
<accession>A0ABP9UAN1</accession>
<organism evidence="3 4">
    <name type="scientific">Deinococcus caeni</name>
    <dbReference type="NCBI Taxonomy" id="569127"/>
    <lineage>
        <taxon>Bacteria</taxon>
        <taxon>Thermotogati</taxon>
        <taxon>Deinococcota</taxon>
        <taxon>Deinococci</taxon>
        <taxon>Deinococcales</taxon>
        <taxon>Deinococcaceae</taxon>
        <taxon>Deinococcus</taxon>
    </lineage>
</organism>
<protein>
    <recommendedName>
        <fullName evidence="2">Transglycosylase SLT domain-containing protein</fullName>
    </recommendedName>
</protein>
<evidence type="ECO:0000256" key="1">
    <source>
        <dbReference type="SAM" id="MobiDB-lite"/>
    </source>
</evidence>
<dbReference type="Proteomes" id="UP001423409">
    <property type="component" value="Unassembled WGS sequence"/>
</dbReference>